<dbReference type="AlphaFoldDB" id="A0A1U7I424"/>
<evidence type="ECO:0000313" key="1">
    <source>
        <dbReference type="EMBL" id="OKH30910.1"/>
    </source>
</evidence>
<sequence length="74" mass="8683">MRVFKQVSYVQISQGWQTYVFPVRGGFVRYKLLPTLRDFEQAKENCIRQGWKMTNATSLVKKMNSSSTQIESIF</sequence>
<proteinExistence type="predicted"/>
<dbReference type="EMBL" id="MRCE01000057">
    <property type="protein sequence ID" value="OKH30910.1"/>
    <property type="molecule type" value="Genomic_DNA"/>
</dbReference>
<dbReference type="STRING" id="454136.NIES2119_30010"/>
<comment type="caution">
    <text evidence="1">The sequence shown here is derived from an EMBL/GenBank/DDBJ whole genome shotgun (WGS) entry which is preliminary data.</text>
</comment>
<dbReference type="Proteomes" id="UP000185860">
    <property type="component" value="Unassembled WGS sequence"/>
</dbReference>
<gene>
    <name evidence="1" type="ORF">NIES2119_30010</name>
</gene>
<dbReference type="OrthoDB" id="515145at2"/>
<reference evidence="1 2" key="1">
    <citation type="submission" date="2016-11" db="EMBL/GenBank/DDBJ databases">
        <title>Draft Genome Sequences of Nine Cyanobacterial Strains from Diverse Habitats.</title>
        <authorList>
            <person name="Zhu T."/>
            <person name="Hou S."/>
            <person name="Lu X."/>
            <person name="Hess W.R."/>
        </authorList>
    </citation>
    <scope>NUCLEOTIDE SEQUENCE [LARGE SCALE GENOMIC DNA]</scope>
    <source>
        <strain evidence="1 2">IAM M-71</strain>
    </source>
</reference>
<protein>
    <submittedName>
        <fullName evidence="1">Uncharacterized protein</fullName>
    </submittedName>
</protein>
<dbReference type="RefSeq" id="WP_073597158.1">
    <property type="nucleotide sequence ID" value="NZ_MRCE01000057.1"/>
</dbReference>
<evidence type="ECO:0000313" key="2">
    <source>
        <dbReference type="Proteomes" id="UP000185860"/>
    </source>
</evidence>
<accession>A0A1U7I424</accession>
<organism evidence="1 2">
    <name type="scientific">[Phormidium ambiguum] IAM M-71</name>
    <dbReference type="NCBI Taxonomy" id="454136"/>
    <lineage>
        <taxon>Bacteria</taxon>
        <taxon>Bacillati</taxon>
        <taxon>Cyanobacteriota</taxon>
        <taxon>Cyanophyceae</taxon>
        <taxon>Oscillatoriophycideae</taxon>
        <taxon>Aerosakkonematales</taxon>
        <taxon>Aerosakkonemataceae</taxon>
        <taxon>Floridanema</taxon>
    </lineage>
</organism>
<name>A0A1U7I424_9CYAN</name>